<dbReference type="EMBL" id="JBHUHV010000064">
    <property type="protein sequence ID" value="MFD2069522.1"/>
    <property type="molecule type" value="Genomic_DNA"/>
</dbReference>
<evidence type="ECO:0000256" key="1">
    <source>
        <dbReference type="SAM" id="SignalP"/>
    </source>
</evidence>
<comment type="caution">
    <text evidence="2">The sequence shown here is derived from an EMBL/GenBank/DDBJ whole genome shotgun (WGS) entry which is preliminary data.</text>
</comment>
<reference evidence="3" key="1">
    <citation type="journal article" date="2019" name="Int. J. Syst. Evol. Microbiol.">
        <title>The Global Catalogue of Microorganisms (GCM) 10K type strain sequencing project: providing services to taxonomists for standard genome sequencing and annotation.</title>
        <authorList>
            <consortium name="The Broad Institute Genomics Platform"/>
            <consortium name="The Broad Institute Genome Sequencing Center for Infectious Disease"/>
            <person name="Wu L."/>
            <person name="Ma J."/>
        </authorList>
    </citation>
    <scope>NUCLEOTIDE SEQUENCE [LARGE SCALE GENOMIC DNA]</scope>
    <source>
        <strain evidence="3">JCM 16545</strain>
    </source>
</reference>
<feature type="signal peptide" evidence="1">
    <location>
        <begin position="1"/>
        <end position="19"/>
    </location>
</feature>
<gene>
    <name evidence="2" type="ORF">ACFSKU_21760</name>
</gene>
<name>A0ABW4X5Z8_9BACT</name>
<evidence type="ECO:0008006" key="4">
    <source>
        <dbReference type="Google" id="ProtNLM"/>
    </source>
</evidence>
<organism evidence="2 3">
    <name type="scientific">Pontibacter silvestris</name>
    <dbReference type="NCBI Taxonomy" id="2305183"/>
    <lineage>
        <taxon>Bacteria</taxon>
        <taxon>Pseudomonadati</taxon>
        <taxon>Bacteroidota</taxon>
        <taxon>Cytophagia</taxon>
        <taxon>Cytophagales</taxon>
        <taxon>Hymenobacteraceae</taxon>
        <taxon>Pontibacter</taxon>
    </lineage>
</organism>
<keyword evidence="1" id="KW-0732">Signal</keyword>
<evidence type="ECO:0000313" key="3">
    <source>
        <dbReference type="Proteomes" id="UP001597369"/>
    </source>
</evidence>
<sequence>MKRTIATVTFAFLGFMAQAQINFPSMEAQIKSAELAAPSKKREAATIYGYSPKG</sequence>
<proteinExistence type="predicted"/>
<evidence type="ECO:0000313" key="2">
    <source>
        <dbReference type="EMBL" id="MFD2069522.1"/>
    </source>
</evidence>
<protein>
    <recommendedName>
        <fullName evidence="4">DUF4148 domain-containing protein</fullName>
    </recommendedName>
</protein>
<feature type="chain" id="PRO_5045929797" description="DUF4148 domain-containing protein" evidence="1">
    <location>
        <begin position="20"/>
        <end position="54"/>
    </location>
</feature>
<dbReference type="Proteomes" id="UP001597369">
    <property type="component" value="Unassembled WGS sequence"/>
</dbReference>
<accession>A0ABW4X5Z8</accession>
<keyword evidence="3" id="KW-1185">Reference proteome</keyword>
<dbReference type="RefSeq" id="WP_377470819.1">
    <property type="nucleotide sequence ID" value="NZ_JAJJWI010000024.1"/>
</dbReference>